<keyword evidence="8" id="KW-1185">Reference proteome</keyword>
<dbReference type="Proteomes" id="UP000054937">
    <property type="component" value="Unassembled WGS sequence"/>
</dbReference>
<dbReference type="GO" id="GO:0005737">
    <property type="term" value="C:cytoplasm"/>
    <property type="evidence" value="ECO:0007669"/>
    <property type="project" value="TreeGrafter"/>
</dbReference>
<evidence type="ECO:0000256" key="3">
    <source>
        <dbReference type="ARBA" id="ARBA00022840"/>
    </source>
</evidence>
<keyword evidence="7" id="KW-0808">Transferase</keyword>
<dbReference type="InterPro" id="IPR000719">
    <property type="entry name" value="Prot_kinase_dom"/>
</dbReference>
<evidence type="ECO:0000256" key="1">
    <source>
        <dbReference type="ARBA" id="ARBA00012513"/>
    </source>
</evidence>
<dbReference type="GO" id="GO:0005524">
    <property type="term" value="F:ATP binding"/>
    <property type="evidence" value="ECO:0007669"/>
    <property type="project" value="UniProtKB-UniRule"/>
</dbReference>
<name>A0A0V0QK13_PSEPJ</name>
<dbReference type="PROSITE" id="PS00107">
    <property type="entry name" value="PROTEIN_KINASE_ATP"/>
    <property type="match status" value="1"/>
</dbReference>
<keyword evidence="5" id="KW-0723">Serine/threonine-protein kinase</keyword>
<evidence type="ECO:0000259" key="6">
    <source>
        <dbReference type="PROSITE" id="PS50011"/>
    </source>
</evidence>
<dbReference type="InterPro" id="IPR011009">
    <property type="entry name" value="Kinase-like_dom_sf"/>
</dbReference>
<feature type="domain" description="Protein kinase" evidence="6">
    <location>
        <begin position="1"/>
        <end position="227"/>
    </location>
</feature>
<proteinExistence type="inferred from homology"/>
<dbReference type="AlphaFoldDB" id="A0A0V0QK13"/>
<dbReference type="OrthoDB" id="291592at2759"/>
<dbReference type="InParanoid" id="A0A0V0QK13"/>
<keyword evidence="3 4" id="KW-0067">ATP-binding</keyword>
<dbReference type="GO" id="GO:0004674">
    <property type="term" value="F:protein serine/threonine kinase activity"/>
    <property type="evidence" value="ECO:0007669"/>
    <property type="project" value="UniProtKB-KW"/>
</dbReference>
<evidence type="ECO:0000256" key="5">
    <source>
        <dbReference type="RuleBase" id="RU000304"/>
    </source>
</evidence>
<dbReference type="SUPFAM" id="SSF56112">
    <property type="entry name" value="Protein kinase-like (PK-like)"/>
    <property type="match status" value="1"/>
</dbReference>
<feature type="binding site" evidence="4">
    <location>
        <position position="43"/>
    </location>
    <ligand>
        <name>ATP</name>
        <dbReference type="ChEBI" id="CHEBI:30616"/>
    </ligand>
</feature>
<keyword evidence="2 4" id="KW-0547">Nucleotide-binding</keyword>
<dbReference type="PANTHER" id="PTHR48012:SF26">
    <property type="entry name" value="SERINE_THREONINE-PROTEIN KINASE DDB_G0283821-RELATED"/>
    <property type="match status" value="1"/>
</dbReference>
<dbReference type="Gene3D" id="1.10.510.10">
    <property type="entry name" value="Transferase(Phosphotransferase) domain 1"/>
    <property type="match status" value="1"/>
</dbReference>
<sequence>MNLGQQGQRKIGNYQIGEIIGNGATGSVYKGLNCETGETVAIKQNFKIQRYVEGGSLANIIKKFDPFSEQLVAIFIKQVLLGLEYLHKQGIVHRDIKGANILTTKNGIIKLTDFGVATTLSDDNKSFTNHYKGTPYWMAPEAIEMQGQLSTSCDIWSVGCTVIELLTGNPPYHDLLQYPALLRMVEDEHPPLPEGVSEDCVDFLLQCFERDPAQRIDASQLLKHPWIYVKDKEVTEIINSPDTQGLPEEVTKTIARHLTHKQEDQDNQEKYNRSPIIRKSFNSKVHNLSQEKQWENSAVFQSSAFNNGLGSLFANERDSFIQDSTFEKRPYDEGSFVSVDLQENNNSNMVNNNIDSLKSLNFFKKGNGFSKLFQFQSGKAALCNNMSSQLNYQYVDLFKIWTITLQCFIEQVPFILFYAKTLQM</sequence>
<gene>
    <name evidence="7" type="ORF">PPERSA_10059</name>
</gene>
<evidence type="ECO:0000313" key="8">
    <source>
        <dbReference type="Proteomes" id="UP000054937"/>
    </source>
</evidence>
<dbReference type="InterPro" id="IPR017441">
    <property type="entry name" value="Protein_kinase_ATP_BS"/>
</dbReference>
<dbReference type="PROSITE" id="PS50011">
    <property type="entry name" value="PROTEIN_KINASE_DOM"/>
    <property type="match status" value="1"/>
</dbReference>
<dbReference type="Pfam" id="PF00069">
    <property type="entry name" value="Pkinase"/>
    <property type="match status" value="1"/>
</dbReference>
<reference evidence="7 8" key="1">
    <citation type="journal article" date="2015" name="Sci. Rep.">
        <title>Genome of the facultative scuticociliatosis pathogen Pseudocohnilembus persalinus provides insight into its virulence through horizontal gene transfer.</title>
        <authorList>
            <person name="Xiong J."/>
            <person name="Wang G."/>
            <person name="Cheng J."/>
            <person name="Tian M."/>
            <person name="Pan X."/>
            <person name="Warren A."/>
            <person name="Jiang C."/>
            <person name="Yuan D."/>
            <person name="Miao W."/>
        </authorList>
    </citation>
    <scope>NUCLEOTIDE SEQUENCE [LARGE SCALE GENOMIC DNA]</scope>
    <source>
        <strain evidence="7">36N120E</strain>
    </source>
</reference>
<protein>
    <recommendedName>
        <fullName evidence="1">non-specific serine/threonine protein kinase</fullName>
        <ecNumber evidence="1">2.7.11.1</ecNumber>
    </recommendedName>
</protein>
<dbReference type="Gene3D" id="3.30.200.20">
    <property type="entry name" value="Phosphorylase Kinase, domain 1"/>
    <property type="match status" value="1"/>
</dbReference>
<evidence type="ECO:0000256" key="4">
    <source>
        <dbReference type="PROSITE-ProRule" id="PRU10141"/>
    </source>
</evidence>
<dbReference type="EMBL" id="LDAU01000155">
    <property type="protein sequence ID" value="KRX02442.1"/>
    <property type="molecule type" value="Genomic_DNA"/>
</dbReference>
<dbReference type="EC" id="2.7.11.1" evidence="1"/>
<dbReference type="InterPro" id="IPR008271">
    <property type="entry name" value="Ser/Thr_kinase_AS"/>
</dbReference>
<accession>A0A0V0QK13</accession>
<dbReference type="InterPro" id="IPR050629">
    <property type="entry name" value="STE20/SPS1-PAK"/>
</dbReference>
<comment type="similarity">
    <text evidence="5">Belongs to the protein kinase superfamily.</text>
</comment>
<comment type="caution">
    <text evidence="7">The sequence shown here is derived from an EMBL/GenBank/DDBJ whole genome shotgun (WGS) entry which is preliminary data.</text>
</comment>
<evidence type="ECO:0000256" key="2">
    <source>
        <dbReference type="ARBA" id="ARBA00022741"/>
    </source>
</evidence>
<dbReference type="SMART" id="SM00220">
    <property type="entry name" value="S_TKc"/>
    <property type="match status" value="1"/>
</dbReference>
<evidence type="ECO:0000313" key="7">
    <source>
        <dbReference type="EMBL" id="KRX02442.1"/>
    </source>
</evidence>
<dbReference type="PROSITE" id="PS00108">
    <property type="entry name" value="PROTEIN_KINASE_ST"/>
    <property type="match status" value="1"/>
</dbReference>
<dbReference type="PANTHER" id="PTHR48012">
    <property type="entry name" value="STERILE20-LIKE KINASE, ISOFORM B-RELATED"/>
    <property type="match status" value="1"/>
</dbReference>
<keyword evidence="7" id="KW-0418">Kinase</keyword>
<organism evidence="7 8">
    <name type="scientific">Pseudocohnilembus persalinus</name>
    <name type="common">Ciliate</name>
    <dbReference type="NCBI Taxonomy" id="266149"/>
    <lineage>
        <taxon>Eukaryota</taxon>
        <taxon>Sar</taxon>
        <taxon>Alveolata</taxon>
        <taxon>Ciliophora</taxon>
        <taxon>Intramacronucleata</taxon>
        <taxon>Oligohymenophorea</taxon>
        <taxon>Scuticociliatia</taxon>
        <taxon>Philasterida</taxon>
        <taxon>Pseudocohnilembidae</taxon>
        <taxon>Pseudocohnilembus</taxon>
    </lineage>
</organism>